<gene>
    <name evidence="3" type="ORF">SD71_09345</name>
</gene>
<feature type="compositionally biased region" description="Low complexity" evidence="1">
    <location>
        <begin position="135"/>
        <end position="150"/>
    </location>
</feature>
<feature type="region of interest" description="Disordered" evidence="1">
    <location>
        <begin position="129"/>
        <end position="158"/>
    </location>
</feature>
<proteinExistence type="predicted"/>
<keyword evidence="4" id="KW-1185">Reference proteome</keyword>
<accession>A0ABR5A558</accession>
<dbReference type="Proteomes" id="UP000054526">
    <property type="component" value="Unassembled WGS sequence"/>
</dbReference>
<evidence type="ECO:0000313" key="3">
    <source>
        <dbReference type="EMBL" id="KIL36154.1"/>
    </source>
</evidence>
<reference evidence="3 4" key="1">
    <citation type="submission" date="2014-12" db="EMBL/GenBank/DDBJ databases">
        <title>Draft genome sequence of Cohnella kolymensis strain B-2846.</title>
        <authorList>
            <person name="Karlyshev A.V."/>
            <person name="Kudryashova E.B."/>
        </authorList>
    </citation>
    <scope>NUCLEOTIDE SEQUENCE [LARGE SCALE GENOMIC DNA]</scope>
    <source>
        <strain evidence="3 4">VKM B-2846</strain>
    </source>
</reference>
<evidence type="ECO:0008006" key="5">
    <source>
        <dbReference type="Google" id="ProtNLM"/>
    </source>
</evidence>
<evidence type="ECO:0000256" key="2">
    <source>
        <dbReference type="SAM" id="Phobius"/>
    </source>
</evidence>
<feature type="transmembrane region" description="Helical" evidence="2">
    <location>
        <begin position="18"/>
        <end position="37"/>
    </location>
</feature>
<comment type="caution">
    <text evidence="3">The sequence shown here is derived from an EMBL/GenBank/DDBJ whole genome shotgun (WGS) entry which is preliminary data.</text>
</comment>
<protein>
    <recommendedName>
        <fullName evidence="5">Bypass of forespore C C-terminal domain-containing protein</fullName>
    </recommendedName>
</protein>
<keyword evidence="2" id="KW-1133">Transmembrane helix</keyword>
<keyword evidence="2" id="KW-0472">Membrane</keyword>
<dbReference type="EMBL" id="JXAL01000014">
    <property type="protein sequence ID" value="KIL36154.1"/>
    <property type="molecule type" value="Genomic_DNA"/>
</dbReference>
<evidence type="ECO:0000313" key="4">
    <source>
        <dbReference type="Proteomes" id="UP000054526"/>
    </source>
</evidence>
<dbReference type="RefSeq" id="WP_041062123.1">
    <property type="nucleotide sequence ID" value="NZ_JXAL01000014.1"/>
</dbReference>
<keyword evidence="2" id="KW-0812">Transmembrane</keyword>
<evidence type="ECO:0000256" key="1">
    <source>
        <dbReference type="SAM" id="MobiDB-lite"/>
    </source>
</evidence>
<organism evidence="3 4">
    <name type="scientific">Cohnella kolymensis</name>
    <dbReference type="NCBI Taxonomy" id="1590652"/>
    <lineage>
        <taxon>Bacteria</taxon>
        <taxon>Bacillati</taxon>
        <taxon>Bacillota</taxon>
        <taxon>Bacilli</taxon>
        <taxon>Bacillales</taxon>
        <taxon>Paenibacillaceae</taxon>
        <taxon>Cohnella</taxon>
    </lineage>
</organism>
<sequence>MEHSIMLRIRHWSRQPKAVLVLTGCIFIILNAVYFAWQTVPGYLQRNQAHEELDAVQRQWNEGSQQPNAQKVSDEAVVQLLREVPTNIVTSEVVSTLLQFSAEAKVWISLFKQGSETLIFDQLEQQISGSETAGTAPRSSADSSAADTPTEGARGESGILHEESFELTLQGSLPNLLNFFDLLASNTAITNIGTWTLGEISESEAQTIPELTDKKGNYSMTVTFSMFSIPEYAAVFGSDRQERPSINEMLEQLQVRYPAVKTFESISSGEAKK</sequence>
<name>A0ABR5A558_9BACL</name>